<evidence type="ECO:0000256" key="6">
    <source>
        <dbReference type="SAM" id="Phobius"/>
    </source>
</evidence>
<gene>
    <name evidence="8" type="ORF">OESDEN_04690</name>
</gene>
<accession>A0A0B1TIW9</accession>
<dbReference type="GO" id="GO:0005262">
    <property type="term" value="F:calcium channel activity"/>
    <property type="evidence" value="ECO:0007669"/>
    <property type="project" value="TreeGrafter"/>
</dbReference>
<dbReference type="InterPro" id="IPR051223">
    <property type="entry name" value="Polycystin"/>
</dbReference>
<keyword evidence="3 6" id="KW-0812">Transmembrane</keyword>
<dbReference type="InterPro" id="IPR013122">
    <property type="entry name" value="PKD1_2_channel"/>
</dbReference>
<dbReference type="PANTHER" id="PTHR10877">
    <property type="entry name" value="POLYCYSTIN FAMILY MEMBER"/>
    <property type="match status" value="1"/>
</dbReference>
<protein>
    <submittedName>
        <fullName evidence="8">Transporter, cation channel family protein</fullName>
    </submittedName>
</protein>
<feature type="transmembrane region" description="Helical" evidence="6">
    <location>
        <begin position="287"/>
        <end position="308"/>
    </location>
</feature>
<dbReference type="GO" id="GO:0050982">
    <property type="term" value="P:detection of mechanical stimulus"/>
    <property type="evidence" value="ECO:0007669"/>
    <property type="project" value="TreeGrafter"/>
</dbReference>
<feature type="transmembrane region" description="Helical" evidence="6">
    <location>
        <begin position="320"/>
        <end position="343"/>
    </location>
</feature>
<evidence type="ECO:0000256" key="2">
    <source>
        <dbReference type="ARBA" id="ARBA00007200"/>
    </source>
</evidence>
<evidence type="ECO:0000313" key="8">
    <source>
        <dbReference type="EMBL" id="KHJ95365.1"/>
    </source>
</evidence>
<name>A0A0B1TIW9_OESDE</name>
<dbReference type="Pfam" id="PF08016">
    <property type="entry name" value="PKD_channel"/>
    <property type="match status" value="1"/>
</dbReference>
<dbReference type="PANTHER" id="PTHR10877:SF194">
    <property type="entry name" value="LOCATION OF VULVA DEFECTIVE 1"/>
    <property type="match status" value="1"/>
</dbReference>
<reference evidence="8 9" key="1">
    <citation type="submission" date="2014-03" db="EMBL/GenBank/DDBJ databases">
        <title>Draft genome of the hookworm Oesophagostomum dentatum.</title>
        <authorList>
            <person name="Mitreva M."/>
        </authorList>
    </citation>
    <scope>NUCLEOTIDE SEQUENCE [LARGE SCALE GENOMIC DNA]</scope>
    <source>
        <strain evidence="8 9">OD-Hann</strain>
    </source>
</reference>
<dbReference type="Proteomes" id="UP000053660">
    <property type="component" value="Unassembled WGS sequence"/>
</dbReference>
<feature type="transmembrane region" description="Helical" evidence="6">
    <location>
        <begin position="158"/>
        <end position="187"/>
    </location>
</feature>
<feature type="domain" description="Polycystin cation channel PKD1/PKD2" evidence="7">
    <location>
        <begin position="162"/>
        <end position="347"/>
    </location>
</feature>
<dbReference type="EMBL" id="KN549987">
    <property type="protein sequence ID" value="KHJ95365.1"/>
    <property type="molecule type" value="Genomic_DNA"/>
</dbReference>
<feature type="transmembrane region" description="Helical" evidence="6">
    <location>
        <begin position="251"/>
        <end position="275"/>
    </location>
</feature>
<evidence type="ECO:0000256" key="1">
    <source>
        <dbReference type="ARBA" id="ARBA00004141"/>
    </source>
</evidence>
<keyword evidence="4 6" id="KW-1133">Transmembrane helix</keyword>
<keyword evidence="9" id="KW-1185">Reference proteome</keyword>
<comment type="similarity">
    <text evidence="2">Belongs to the polycystin family.</text>
</comment>
<evidence type="ECO:0000259" key="7">
    <source>
        <dbReference type="Pfam" id="PF08016"/>
    </source>
</evidence>
<sequence length="417" mass="48281">MGLNERNNGISGMAKRAAKRKLNSKIKENREEGCKMGGQAAEENAADIGRWPLFTEDRTAQYAPGWQPYLETPGKEAREEYRYKTADELQSYLLPSSWVETVRLIRYQGEDGDNIMTFELLYLAFAIYSFLKNTYYYVKNVVEAFKSNTKKRNPVKRLLYTLLGRFWDFVDLFFGILGICSVIAYILRVLYIDQALENFEVNNGNAYINLSLQRNVELMFTFCVAGVVFFTSCKMIKILRFNRRISVLADTLNYAGVSMTDFAVVFVVIICAFNVSLYCLLWNKLESYRSAVATFETTIAGMLGKFVVADMFQITMLASIIFMIFMYCGTLFLINIFVMIVLYEFEQILRSVGMYGREDMPACYVQDTMRDFEILKKLDAYADLLLHRVCRWQQMDEDDFVIPPRRAQDIPELANYS</sequence>
<dbReference type="OrthoDB" id="444119at2759"/>
<feature type="transmembrane region" description="Helical" evidence="6">
    <location>
        <begin position="218"/>
        <end position="239"/>
    </location>
</feature>
<evidence type="ECO:0000256" key="5">
    <source>
        <dbReference type="ARBA" id="ARBA00023136"/>
    </source>
</evidence>
<evidence type="ECO:0000256" key="3">
    <source>
        <dbReference type="ARBA" id="ARBA00022692"/>
    </source>
</evidence>
<organism evidence="8 9">
    <name type="scientific">Oesophagostomum dentatum</name>
    <name type="common">Nodular worm</name>
    <dbReference type="NCBI Taxonomy" id="61180"/>
    <lineage>
        <taxon>Eukaryota</taxon>
        <taxon>Metazoa</taxon>
        <taxon>Ecdysozoa</taxon>
        <taxon>Nematoda</taxon>
        <taxon>Chromadorea</taxon>
        <taxon>Rhabditida</taxon>
        <taxon>Rhabditina</taxon>
        <taxon>Rhabditomorpha</taxon>
        <taxon>Strongyloidea</taxon>
        <taxon>Strongylidae</taxon>
        <taxon>Oesophagostomum</taxon>
    </lineage>
</organism>
<comment type="subcellular location">
    <subcellularLocation>
        <location evidence="1">Membrane</location>
        <topology evidence="1">Multi-pass membrane protein</topology>
    </subcellularLocation>
</comment>
<dbReference type="GO" id="GO:0016020">
    <property type="term" value="C:membrane"/>
    <property type="evidence" value="ECO:0007669"/>
    <property type="project" value="UniProtKB-SubCell"/>
</dbReference>
<dbReference type="AlphaFoldDB" id="A0A0B1TIW9"/>
<keyword evidence="5 6" id="KW-0472">Membrane</keyword>
<evidence type="ECO:0000256" key="4">
    <source>
        <dbReference type="ARBA" id="ARBA00022989"/>
    </source>
</evidence>
<proteinExistence type="inferred from homology"/>
<evidence type="ECO:0000313" key="9">
    <source>
        <dbReference type="Proteomes" id="UP000053660"/>
    </source>
</evidence>